<accession>H9ULW7</accession>
<dbReference type="HOGENOM" id="CLU_747839_0_0_12"/>
<dbReference type="PATRIC" id="fig|889378.3.peg.2456"/>
<protein>
    <submittedName>
        <fullName evidence="1">Uncharacterized protein</fullName>
    </submittedName>
</protein>
<proteinExistence type="predicted"/>
<gene>
    <name evidence="1" type="ordered locus">Spiaf_2479</name>
</gene>
<dbReference type="STRING" id="889378.Spiaf_2479"/>
<evidence type="ECO:0000313" key="1">
    <source>
        <dbReference type="EMBL" id="AFG38510.1"/>
    </source>
</evidence>
<dbReference type="RefSeq" id="WP_014456492.1">
    <property type="nucleotide sequence ID" value="NC_017098.1"/>
</dbReference>
<reference evidence="2" key="1">
    <citation type="journal article" date="2013" name="Stand. Genomic Sci.">
        <title>Complete genome sequence of the halophilic bacterium Spirochaeta africana type strain (Z-7692(T)) from the alkaline Lake Magadi in the East African Rift.</title>
        <authorList>
            <person name="Liolos K."/>
            <person name="Abt B."/>
            <person name="Scheuner C."/>
            <person name="Teshima H."/>
            <person name="Held B."/>
            <person name="Lapidus A."/>
            <person name="Nolan M."/>
            <person name="Lucas S."/>
            <person name="Deshpande S."/>
            <person name="Cheng J.F."/>
            <person name="Tapia R."/>
            <person name="Goodwin L.A."/>
            <person name="Pitluck S."/>
            <person name="Pagani I."/>
            <person name="Ivanova N."/>
            <person name="Mavromatis K."/>
            <person name="Mikhailova N."/>
            <person name="Huntemann M."/>
            <person name="Pati A."/>
            <person name="Chen A."/>
            <person name="Palaniappan K."/>
            <person name="Land M."/>
            <person name="Rohde M."/>
            <person name="Tindall B.J."/>
            <person name="Detter J.C."/>
            <person name="Goker M."/>
            <person name="Bristow J."/>
            <person name="Eisen J.A."/>
            <person name="Markowitz V."/>
            <person name="Hugenholtz P."/>
            <person name="Woyke T."/>
            <person name="Klenk H.P."/>
            <person name="Kyrpides N.C."/>
        </authorList>
    </citation>
    <scope>NUCLEOTIDE SEQUENCE</scope>
    <source>
        <strain evidence="2">ATCC 700263 / DSM 8902 / Z-7692</strain>
    </source>
</reference>
<sequence>MRNLLTHGLHRFREILGNTLRFYVFHRPSPSHVAGYHGRRRVRYRAQGDDMEIMRHELEWIERFRKSDLYHFVPRLLDFSIEFGNAYYDIQYYPYPDLAVILRKNMNASFFLRKRWNILFHGLAETLYRDQNSLEVPEDYLQRELFDPLQQQMRLVPANKSVGRLLRADRVRIGGTDYIGVMRILQLLMENQEFRDRMVPQRLHSIHGRLSLEHILCGLQARRMVLLHGGGRLHGIYGDVAKDVARLYHELRGYLIHLQERQYSLILQMVDSSPELDFEILNTDLRDRLVDNYVMVRDAVETWVQPYHGNVLYRAAFYEACEPLFDLQRSDMRRSEQLMLVATSILRCNEWLQRYHADVWDQLNASVPRE</sequence>
<evidence type="ECO:0000313" key="2">
    <source>
        <dbReference type="Proteomes" id="UP000007383"/>
    </source>
</evidence>
<keyword evidence="2" id="KW-1185">Reference proteome</keyword>
<dbReference type="AlphaFoldDB" id="H9ULW7"/>
<dbReference type="EMBL" id="CP003282">
    <property type="protein sequence ID" value="AFG38510.1"/>
    <property type="molecule type" value="Genomic_DNA"/>
</dbReference>
<dbReference type="OrthoDB" id="5182842at2"/>
<dbReference type="Proteomes" id="UP000007383">
    <property type="component" value="Chromosome"/>
</dbReference>
<dbReference type="KEGG" id="sfc:Spiaf_2479"/>
<name>H9ULW7_SPIAZ</name>
<organism evidence="1 2">
    <name type="scientific">Spirochaeta africana (strain ATCC 700263 / DSM 8902 / Z-7692)</name>
    <dbReference type="NCBI Taxonomy" id="889378"/>
    <lineage>
        <taxon>Bacteria</taxon>
        <taxon>Pseudomonadati</taxon>
        <taxon>Spirochaetota</taxon>
        <taxon>Spirochaetia</taxon>
        <taxon>Spirochaetales</taxon>
        <taxon>Spirochaetaceae</taxon>
        <taxon>Spirochaeta</taxon>
    </lineage>
</organism>